<proteinExistence type="predicted"/>
<gene>
    <name evidence="1" type="ORF">LDJ79_24125</name>
</gene>
<dbReference type="RefSeq" id="WP_225252412.1">
    <property type="nucleotide sequence ID" value="NZ_JAIWIU010000322.1"/>
</dbReference>
<dbReference type="Proteomes" id="UP001199044">
    <property type="component" value="Unassembled WGS sequence"/>
</dbReference>
<evidence type="ECO:0000313" key="1">
    <source>
        <dbReference type="EMBL" id="MCA2019205.1"/>
    </source>
</evidence>
<accession>A0ABS7YY16</accession>
<organism evidence="1 2">
    <name type="scientific">Vibrio tritonius</name>
    <dbReference type="NCBI Taxonomy" id="1435069"/>
    <lineage>
        <taxon>Bacteria</taxon>
        <taxon>Pseudomonadati</taxon>
        <taxon>Pseudomonadota</taxon>
        <taxon>Gammaproteobacteria</taxon>
        <taxon>Vibrionales</taxon>
        <taxon>Vibrionaceae</taxon>
        <taxon>Vibrio</taxon>
    </lineage>
</organism>
<dbReference type="InterPro" id="IPR021326">
    <property type="entry name" value="DUF2931"/>
</dbReference>
<evidence type="ECO:0000313" key="2">
    <source>
        <dbReference type="Proteomes" id="UP001199044"/>
    </source>
</evidence>
<dbReference type="Pfam" id="PF11153">
    <property type="entry name" value="DUF2931"/>
    <property type="match status" value="1"/>
</dbReference>
<name>A0ABS7YY16_9VIBR</name>
<sequence length="203" mass="23086">MRDIIVKKVAELSVIVLLSVLSGCGHLSAFAKSEVGAPWEVSIAMPMYYGAKVIDIYGINTSENWTVSLIGLKQAGNHNVDVRYVRKFFSPQQYDGLGIILSSLVNGHAIQPGGTFVPPNIIYVKWISLYDNTLYYTKIDLSENVRKFMMHQNYAKGRKSPYYINSIVLGFLPNGNIKVWLYGYSRYFYIKEQNPEKRSKIKL</sequence>
<keyword evidence="2" id="KW-1185">Reference proteome</keyword>
<reference evidence="2" key="1">
    <citation type="submission" date="2023-07" db="EMBL/GenBank/DDBJ databases">
        <title>Molecular identification of indigenous halophilic bacteria isolated from red sea cost, biodegradation of synthetic dyes and assessment of degraded metabolite toxicity.</title>
        <authorList>
            <person name="Chaieb K."/>
            <person name="Altayb H.N."/>
        </authorList>
    </citation>
    <scope>NUCLEOTIDE SEQUENCE [LARGE SCALE GENOMIC DNA]</scope>
    <source>
        <strain evidence="2">K20</strain>
    </source>
</reference>
<comment type="caution">
    <text evidence="1">The sequence shown here is derived from an EMBL/GenBank/DDBJ whole genome shotgun (WGS) entry which is preliminary data.</text>
</comment>
<dbReference type="PROSITE" id="PS51257">
    <property type="entry name" value="PROKAR_LIPOPROTEIN"/>
    <property type="match status" value="1"/>
</dbReference>
<protein>
    <submittedName>
        <fullName evidence="1">DUF2931 family protein</fullName>
    </submittedName>
</protein>
<dbReference type="EMBL" id="JAIWIU010000322">
    <property type="protein sequence ID" value="MCA2019205.1"/>
    <property type="molecule type" value="Genomic_DNA"/>
</dbReference>